<dbReference type="GO" id="GO:0016787">
    <property type="term" value="F:hydrolase activity"/>
    <property type="evidence" value="ECO:0007669"/>
    <property type="project" value="InterPro"/>
</dbReference>
<accession>A0A0R1MBU6</accession>
<dbReference type="PATRIC" id="fig|1423731.3.peg.627"/>
<evidence type="ECO:0000259" key="1">
    <source>
        <dbReference type="Pfam" id="PF00149"/>
    </source>
</evidence>
<dbReference type="EMBL" id="AZEF01000010">
    <property type="protein sequence ID" value="KRL02725.1"/>
    <property type="molecule type" value="Genomic_DNA"/>
</dbReference>
<protein>
    <recommendedName>
        <fullName evidence="1">Calcineurin-like phosphoesterase domain-containing protein</fullName>
    </recommendedName>
</protein>
<comment type="caution">
    <text evidence="2">The sequence shown here is derived from an EMBL/GenBank/DDBJ whole genome shotgun (WGS) entry which is preliminary data.</text>
</comment>
<proteinExistence type="predicted"/>
<gene>
    <name evidence="2" type="ORF">FC81_GL000613</name>
</gene>
<keyword evidence="3" id="KW-1185">Reference proteome</keyword>
<dbReference type="Proteomes" id="UP000051621">
    <property type="component" value="Unassembled WGS sequence"/>
</dbReference>
<evidence type="ECO:0000313" key="2">
    <source>
        <dbReference type="EMBL" id="KRL02725.1"/>
    </source>
</evidence>
<name>A0A0R1MBU6_9LACO</name>
<dbReference type="AlphaFoldDB" id="A0A0R1MBU6"/>
<dbReference type="InterPro" id="IPR029052">
    <property type="entry name" value="Metallo-depent_PP-like"/>
</dbReference>
<dbReference type="InterPro" id="IPR004843">
    <property type="entry name" value="Calcineurin-like_PHP"/>
</dbReference>
<evidence type="ECO:0000313" key="3">
    <source>
        <dbReference type="Proteomes" id="UP000051621"/>
    </source>
</evidence>
<dbReference type="Gene3D" id="3.60.21.10">
    <property type="match status" value="1"/>
</dbReference>
<reference evidence="2 3" key="1">
    <citation type="journal article" date="2015" name="Genome Announc.">
        <title>Expanding the biotechnology potential of lactobacilli through comparative genomics of 213 strains and associated genera.</title>
        <authorList>
            <person name="Sun Z."/>
            <person name="Harris H.M."/>
            <person name="McCann A."/>
            <person name="Guo C."/>
            <person name="Argimon S."/>
            <person name="Zhang W."/>
            <person name="Yang X."/>
            <person name="Jeffery I.B."/>
            <person name="Cooney J.C."/>
            <person name="Kagawa T.F."/>
            <person name="Liu W."/>
            <person name="Song Y."/>
            <person name="Salvetti E."/>
            <person name="Wrobel A."/>
            <person name="Rasinkangas P."/>
            <person name="Parkhill J."/>
            <person name="Rea M.C."/>
            <person name="O'Sullivan O."/>
            <person name="Ritari J."/>
            <person name="Douillard F.P."/>
            <person name="Paul Ross R."/>
            <person name="Yang R."/>
            <person name="Briner A.E."/>
            <person name="Felis G.E."/>
            <person name="de Vos W.M."/>
            <person name="Barrangou R."/>
            <person name="Klaenhammer T.R."/>
            <person name="Caufield P.W."/>
            <person name="Cui Y."/>
            <person name="Zhang H."/>
            <person name="O'Toole P.W."/>
        </authorList>
    </citation>
    <scope>NUCLEOTIDE SEQUENCE [LARGE SCALE GENOMIC DNA]</scope>
    <source>
        <strain evidence="2 3">DSM 19910</strain>
    </source>
</reference>
<dbReference type="Pfam" id="PF00149">
    <property type="entry name" value="Metallophos"/>
    <property type="match status" value="1"/>
</dbReference>
<feature type="domain" description="Calcineurin-like phosphoesterase" evidence="1">
    <location>
        <begin position="9"/>
        <end position="161"/>
    </location>
</feature>
<sequence length="204" mass="23502">MGMVKMLFFTADTHFFDEKLAHNMSFAQRDYLSASEMNQDIISHWNRTVSAKDVVYLLGDVGMVNSNKNGFTKLMKVLRLLNGQIHIVKGNHDTRAFFKFLEKNNYLLANGKEKFILHDIGCIIKFNHYQFFLTHYPLLLGISKNSINLHGHVHNYSLNTTYNINVGVDTPESAYLDRKVAFGAPFSTEDILKILEAKKYDFQK</sequence>
<organism evidence="2 3">
    <name type="scientific">Liquorilactobacillus capillatus DSM 19910</name>
    <dbReference type="NCBI Taxonomy" id="1423731"/>
    <lineage>
        <taxon>Bacteria</taxon>
        <taxon>Bacillati</taxon>
        <taxon>Bacillota</taxon>
        <taxon>Bacilli</taxon>
        <taxon>Lactobacillales</taxon>
        <taxon>Lactobacillaceae</taxon>
        <taxon>Liquorilactobacillus</taxon>
    </lineage>
</organism>
<dbReference type="SUPFAM" id="SSF56300">
    <property type="entry name" value="Metallo-dependent phosphatases"/>
    <property type="match status" value="1"/>
</dbReference>
<dbReference type="STRING" id="1423731.FC81_GL000613"/>